<gene>
    <name evidence="4" type="ORF">JW592_11925</name>
</gene>
<comment type="caution">
    <text evidence="4">The sequence shown here is derived from an EMBL/GenBank/DDBJ whole genome shotgun (WGS) entry which is preliminary data.</text>
</comment>
<dbReference type="Pfam" id="PF00582">
    <property type="entry name" value="Usp"/>
    <property type="match status" value="2"/>
</dbReference>
<dbReference type="Gene3D" id="3.40.50.620">
    <property type="entry name" value="HUPs"/>
    <property type="match status" value="2"/>
</dbReference>
<proteinExistence type="inferred from homology"/>
<dbReference type="SUPFAM" id="SSF52402">
    <property type="entry name" value="Adenine nucleotide alpha hydrolases-like"/>
    <property type="match status" value="2"/>
</dbReference>
<dbReference type="EMBL" id="JAFFZN010000009">
    <property type="protein sequence ID" value="MBO8186169.1"/>
    <property type="molecule type" value="Genomic_DNA"/>
</dbReference>
<feature type="region of interest" description="Disordered" evidence="2">
    <location>
        <begin position="1"/>
        <end position="21"/>
    </location>
</feature>
<dbReference type="InterPro" id="IPR014729">
    <property type="entry name" value="Rossmann-like_a/b/a_fold"/>
</dbReference>
<protein>
    <submittedName>
        <fullName evidence="4">Universal stress protein</fullName>
    </submittedName>
</protein>
<sequence>MSETNQPPEETPAPAPAAGRVVVGVDGSPHSLRALDRAADEAHRRGAELEVVCGGLSARRSAYPETEADRERMRQATREVAVGAADRARERVPGLTVTAIGLSEPAADALVHRSRTAELTVVGTRGHGGFRGLMVGSVSLRLAAHAAGPLMVVRGDSPEPGAPPGETVVGLKWEGATEPVEFGFEAARRTGAPLWVVHSWIYPMLPGVALRLSPREPSTETKRAEQFLEDTLRPFRERFPDVQLGAEQHQGQAAEHLIKLSEGADMLVLGVRRQHRRLGLQLGPVVHQVLHHAKCSVVLVPVA</sequence>
<evidence type="ECO:0000256" key="2">
    <source>
        <dbReference type="SAM" id="MobiDB-lite"/>
    </source>
</evidence>
<comment type="similarity">
    <text evidence="1">Belongs to the universal stress protein A family.</text>
</comment>
<organism evidence="4 5">
    <name type="scientific">Streptomyces spirodelae</name>
    <dbReference type="NCBI Taxonomy" id="2812904"/>
    <lineage>
        <taxon>Bacteria</taxon>
        <taxon>Bacillati</taxon>
        <taxon>Actinomycetota</taxon>
        <taxon>Actinomycetes</taxon>
        <taxon>Kitasatosporales</taxon>
        <taxon>Streptomycetaceae</taxon>
        <taxon>Streptomyces</taxon>
    </lineage>
</organism>
<dbReference type="PANTHER" id="PTHR46268:SF6">
    <property type="entry name" value="UNIVERSAL STRESS PROTEIN UP12"/>
    <property type="match status" value="1"/>
</dbReference>
<dbReference type="Proteomes" id="UP001518976">
    <property type="component" value="Unassembled WGS sequence"/>
</dbReference>
<name>A0ABS3WSS7_9ACTN</name>
<feature type="domain" description="UspA" evidence="3">
    <location>
        <begin position="175"/>
        <end position="301"/>
    </location>
</feature>
<dbReference type="RefSeq" id="WP_209264977.1">
    <property type="nucleotide sequence ID" value="NZ_JAFFZN010000009.1"/>
</dbReference>
<evidence type="ECO:0000313" key="5">
    <source>
        <dbReference type="Proteomes" id="UP001518976"/>
    </source>
</evidence>
<dbReference type="PANTHER" id="PTHR46268">
    <property type="entry name" value="STRESS RESPONSE PROTEIN NHAX"/>
    <property type="match status" value="1"/>
</dbReference>
<dbReference type="PRINTS" id="PR01438">
    <property type="entry name" value="UNVRSLSTRESS"/>
</dbReference>
<reference evidence="4 5" key="1">
    <citation type="submission" date="2021-02" db="EMBL/GenBank/DDBJ databases">
        <title>Streptomyces spirodelae sp. nov., isolated from duckweed.</title>
        <authorList>
            <person name="Saimee Y."/>
            <person name="Duangmal K."/>
        </authorList>
    </citation>
    <scope>NUCLEOTIDE SEQUENCE [LARGE SCALE GENOMIC DNA]</scope>
    <source>
        <strain evidence="4 5">DW4-2</strain>
    </source>
</reference>
<accession>A0ABS3WSS7</accession>
<dbReference type="InterPro" id="IPR006015">
    <property type="entry name" value="Universal_stress_UspA"/>
</dbReference>
<feature type="domain" description="UspA" evidence="3">
    <location>
        <begin position="20"/>
        <end position="154"/>
    </location>
</feature>
<evidence type="ECO:0000313" key="4">
    <source>
        <dbReference type="EMBL" id="MBO8186169.1"/>
    </source>
</evidence>
<dbReference type="InterPro" id="IPR006016">
    <property type="entry name" value="UspA"/>
</dbReference>
<evidence type="ECO:0000259" key="3">
    <source>
        <dbReference type="Pfam" id="PF00582"/>
    </source>
</evidence>
<keyword evidence="5" id="KW-1185">Reference proteome</keyword>
<evidence type="ECO:0000256" key="1">
    <source>
        <dbReference type="ARBA" id="ARBA00008791"/>
    </source>
</evidence>